<name>A0ABP8WJ06_9PSEU</name>
<evidence type="ECO:0000256" key="2">
    <source>
        <dbReference type="SAM" id="Phobius"/>
    </source>
</evidence>
<dbReference type="RefSeq" id="WP_345380744.1">
    <property type="nucleotide sequence ID" value="NZ_BAABIC010000007.1"/>
</dbReference>
<evidence type="ECO:0000313" key="3">
    <source>
        <dbReference type="EMBL" id="GAA4689019.1"/>
    </source>
</evidence>
<sequence length="138" mass="15211">MSLPPSSTLTDDVPTARIPVQRPVVPAAGRPALRPMPPRPAHGPSHRATRATRATLRAAGPRTWAESAARRRRRLRRARFGRVLLVLVTLAALTAAAVIWQLADGRPLDLLRDGWALLEPRVDDVVRFLRGDQSLVQE</sequence>
<comment type="caution">
    <text evidence="3">The sequence shown here is derived from an EMBL/GenBank/DDBJ whole genome shotgun (WGS) entry which is preliminary data.</text>
</comment>
<evidence type="ECO:0000256" key="1">
    <source>
        <dbReference type="SAM" id="MobiDB-lite"/>
    </source>
</evidence>
<keyword evidence="2" id="KW-1133">Transmembrane helix</keyword>
<protein>
    <submittedName>
        <fullName evidence="3">Uncharacterized protein</fullName>
    </submittedName>
</protein>
<keyword evidence="2" id="KW-0812">Transmembrane</keyword>
<reference evidence="4" key="1">
    <citation type="journal article" date="2019" name="Int. J. Syst. Evol. Microbiol.">
        <title>The Global Catalogue of Microorganisms (GCM) 10K type strain sequencing project: providing services to taxonomists for standard genome sequencing and annotation.</title>
        <authorList>
            <consortium name="The Broad Institute Genomics Platform"/>
            <consortium name="The Broad Institute Genome Sequencing Center for Infectious Disease"/>
            <person name="Wu L."/>
            <person name="Ma J."/>
        </authorList>
    </citation>
    <scope>NUCLEOTIDE SEQUENCE [LARGE SCALE GENOMIC DNA]</scope>
    <source>
        <strain evidence="4">JCM 18055</strain>
    </source>
</reference>
<feature type="compositionally biased region" description="Polar residues" evidence="1">
    <location>
        <begin position="1"/>
        <end position="10"/>
    </location>
</feature>
<evidence type="ECO:0000313" key="4">
    <source>
        <dbReference type="Proteomes" id="UP001500325"/>
    </source>
</evidence>
<feature type="region of interest" description="Disordered" evidence="1">
    <location>
        <begin position="1"/>
        <end position="51"/>
    </location>
</feature>
<keyword evidence="2" id="KW-0472">Membrane</keyword>
<dbReference type="Proteomes" id="UP001500325">
    <property type="component" value="Unassembled WGS sequence"/>
</dbReference>
<dbReference type="EMBL" id="BAABIC010000007">
    <property type="protein sequence ID" value="GAA4689019.1"/>
    <property type="molecule type" value="Genomic_DNA"/>
</dbReference>
<feature type="transmembrane region" description="Helical" evidence="2">
    <location>
        <begin position="80"/>
        <end position="103"/>
    </location>
</feature>
<organism evidence="3 4">
    <name type="scientific">Pseudonocardia yuanmonensis</name>
    <dbReference type="NCBI Taxonomy" id="1095914"/>
    <lineage>
        <taxon>Bacteria</taxon>
        <taxon>Bacillati</taxon>
        <taxon>Actinomycetota</taxon>
        <taxon>Actinomycetes</taxon>
        <taxon>Pseudonocardiales</taxon>
        <taxon>Pseudonocardiaceae</taxon>
        <taxon>Pseudonocardia</taxon>
    </lineage>
</organism>
<gene>
    <name evidence="3" type="ORF">GCM10023215_26470</name>
</gene>
<keyword evidence="4" id="KW-1185">Reference proteome</keyword>
<proteinExistence type="predicted"/>
<accession>A0ABP8WJ06</accession>